<dbReference type="EMBL" id="CBBU010000047">
    <property type="protein sequence ID" value="CDA39249.1"/>
    <property type="molecule type" value="Genomic_DNA"/>
</dbReference>
<gene>
    <name evidence="1" type="ORF">BN765_01466</name>
</gene>
<dbReference type="AlphaFoldDB" id="R5ZRU4"/>
<proteinExistence type="predicted"/>
<sequence>MSWQVIGPDFETEQELSPKSKRLNAALSAWIDGLTREQRAEFVDTLFSLVTASGAKNLSEISTARFKNINAVLKSFRELDKSERAMILKIFASLTGEIGKAYKSN</sequence>
<organism evidence="1">
    <name type="scientific">Lachnospira eligens CAG:72</name>
    <dbReference type="NCBI Taxonomy" id="1263077"/>
    <lineage>
        <taxon>Bacteria</taxon>
        <taxon>Bacillati</taxon>
        <taxon>Bacillota</taxon>
        <taxon>Clostridia</taxon>
        <taxon>Lachnospirales</taxon>
        <taxon>Lachnospiraceae</taxon>
        <taxon>Lachnospira</taxon>
    </lineage>
</organism>
<name>R5ZRU4_9FIRM</name>
<dbReference type="InterPro" id="IPR024499">
    <property type="entry name" value="Mbeg1-like"/>
</dbReference>
<dbReference type="Proteomes" id="UP000018175">
    <property type="component" value="Unassembled WGS sequence"/>
</dbReference>
<accession>R5ZRU4</accession>
<protein>
    <submittedName>
        <fullName evidence="1">Uncharacterized protein</fullName>
    </submittedName>
</protein>
<reference evidence="1" key="1">
    <citation type="submission" date="2012-11" db="EMBL/GenBank/DDBJ databases">
        <title>Dependencies among metagenomic species, viruses, plasmids and units of genetic variation.</title>
        <authorList>
            <person name="Nielsen H.B."/>
            <person name="Almeida M."/>
            <person name="Juncker A.S."/>
            <person name="Rasmussen S."/>
            <person name="Li J."/>
            <person name="Sunagawa S."/>
            <person name="Plichta D."/>
            <person name="Gautier L."/>
            <person name="Le Chatelier E."/>
            <person name="Peletier E."/>
            <person name="Bonde I."/>
            <person name="Nielsen T."/>
            <person name="Manichanh C."/>
            <person name="Arumugam M."/>
            <person name="Batto J."/>
            <person name="Santos M.B.Q.D."/>
            <person name="Blom N."/>
            <person name="Borruel N."/>
            <person name="Burgdorf K.S."/>
            <person name="Boumezbeur F."/>
            <person name="Casellas F."/>
            <person name="Dore J."/>
            <person name="Guarner F."/>
            <person name="Hansen T."/>
            <person name="Hildebrand F."/>
            <person name="Kaas R.S."/>
            <person name="Kennedy S."/>
            <person name="Kristiansen K."/>
            <person name="Kultima J.R."/>
            <person name="Leonard P."/>
            <person name="Levenez F."/>
            <person name="Lund O."/>
            <person name="Moumen B."/>
            <person name="Le Paslier D."/>
            <person name="Pons N."/>
            <person name="Pedersen O."/>
            <person name="Prifti E."/>
            <person name="Qin J."/>
            <person name="Raes J."/>
            <person name="Tap J."/>
            <person name="Tims S."/>
            <person name="Ussery D.W."/>
            <person name="Yamada T."/>
            <person name="MetaHit consortium"/>
            <person name="Renault P."/>
            <person name="Sicheritz-Ponten T."/>
            <person name="Bork P."/>
            <person name="Wang J."/>
            <person name="Brunak S."/>
            <person name="Ehrlich S.D."/>
        </authorList>
    </citation>
    <scope>NUCLEOTIDE SEQUENCE [LARGE SCALE GENOMIC DNA]</scope>
</reference>
<evidence type="ECO:0000313" key="1">
    <source>
        <dbReference type="EMBL" id="CDA39249.1"/>
    </source>
</evidence>
<dbReference type="Pfam" id="PF11187">
    <property type="entry name" value="Mbeg1-like"/>
    <property type="match status" value="1"/>
</dbReference>
<comment type="caution">
    <text evidence="1">The sequence shown here is derived from an EMBL/GenBank/DDBJ whole genome shotgun (WGS) entry which is preliminary data.</text>
</comment>